<dbReference type="CDD" id="cd05379">
    <property type="entry name" value="CAP_bacterial"/>
    <property type="match status" value="1"/>
</dbReference>
<dbReference type="Pfam" id="PF00188">
    <property type="entry name" value="CAP"/>
    <property type="match status" value="1"/>
</dbReference>
<dbReference type="Gene3D" id="3.40.33.10">
    <property type="entry name" value="CAP"/>
    <property type="match status" value="1"/>
</dbReference>
<dbReference type="EMBL" id="RCCT01000007">
    <property type="protein sequence ID" value="RLJ99997.1"/>
    <property type="molecule type" value="Genomic_DNA"/>
</dbReference>
<dbReference type="AlphaFoldDB" id="A0A497YY40"/>
<evidence type="ECO:0000256" key="1">
    <source>
        <dbReference type="SAM" id="SignalP"/>
    </source>
</evidence>
<accession>A0A497YY40</accession>
<name>A0A497YY40_9RHOB</name>
<dbReference type="STRING" id="981384.GCA_000192475_03658"/>
<sequence length="140" mass="15240">MLRLLLSMALLLPSALMADKLATNELNAFRGGQGVPALSYNPKLEQAAKSHADDMVKRGFFSHTGSNGSDVGERVRKTGYNWCFVAENIAKGQNGLDAVMAAWSKSPGHRANLLSRKAKEFALYEAADRTWVMVLAAPCR</sequence>
<keyword evidence="1" id="KW-0732">Signal</keyword>
<dbReference type="SUPFAM" id="SSF55797">
    <property type="entry name" value="PR-1-like"/>
    <property type="match status" value="1"/>
</dbReference>
<feature type="signal peptide" evidence="1">
    <location>
        <begin position="1"/>
        <end position="18"/>
    </location>
</feature>
<evidence type="ECO:0000259" key="2">
    <source>
        <dbReference type="Pfam" id="PF00188"/>
    </source>
</evidence>
<feature type="chain" id="PRO_5019847903" evidence="1">
    <location>
        <begin position="19"/>
        <end position="140"/>
    </location>
</feature>
<evidence type="ECO:0000313" key="3">
    <source>
        <dbReference type="EMBL" id="RLJ99997.1"/>
    </source>
</evidence>
<proteinExistence type="predicted"/>
<dbReference type="PANTHER" id="PTHR31157">
    <property type="entry name" value="SCP DOMAIN-CONTAINING PROTEIN"/>
    <property type="match status" value="1"/>
</dbReference>
<dbReference type="OrthoDB" id="9811255at2"/>
<dbReference type="Proteomes" id="UP000271700">
    <property type="component" value="Unassembled WGS sequence"/>
</dbReference>
<keyword evidence="4" id="KW-1185">Reference proteome</keyword>
<gene>
    <name evidence="3" type="ORF">CLV75_3921</name>
</gene>
<feature type="domain" description="SCP" evidence="2">
    <location>
        <begin position="24"/>
        <end position="121"/>
    </location>
</feature>
<dbReference type="PANTHER" id="PTHR31157:SF1">
    <property type="entry name" value="SCP DOMAIN-CONTAINING PROTEIN"/>
    <property type="match status" value="1"/>
</dbReference>
<protein>
    <submittedName>
        <fullName evidence="3">Cysteine-rich secretory protein family protein</fullName>
    </submittedName>
</protein>
<reference evidence="3 4" key="1">
    <citation type="submission" date="2018-10" db="EMBL/GenBank/DDBJ databases">
        <title>Genomic Encyclopedia of Archaeal and Bacterial Type Strains, Phase II (KMG-II): from individual species to whole genera.</title>
        <authorList>
            <person name="Goeker M."/>
        </authorList>
    </citation>
    <scope>NUCLEOTIDE SEQUENCE [LARGE SCALE GENOMIC DNA]</scope>
    <source>
        <strain evidence="3 4">DSM 29317</strain>
    </source>
</reference>
<organism evidence="3 4">
    <name type="scientific">Ruegeria conchae</name>
    <dbReference type="NCBI Taxonomy" id="981384"/>
    <lineage>
        <taxon>Bacteria</taxon>
        <taxon>Pseudomonadati</taxon>
        <taxon>Pseudomonadota</taxon>
        <taxon>Alphaproteobacteria</taxon>
        <taxon>Rhodobacterales</taxon>
        <taxon>Roseobacteraceae</taxon>
        <taxon>Ruegeria</taxon>
    </lineage>
</organism>
<dbReference type="InterPro" id="IPR035940">
    <property type="entry name" value="CAP_sf"/>
</dbReference>
<evidence type="ECO:0000313" key="4">
    <source>
        <dbReference type="Proteomes" id="UP000271700"/>
    </source>
</evidence>
<comment type="caution">
    <text evidence="3">The sequence shown here is derived from an EMBL/GenBank/DDBJ whole genome shotgun (WGS) entry which is preliminary data.</text>
</comment>
<dbReference type="InterPro" id="IPR014044">
    <property type="entry name" value="CAP_dom"/>
</dbReference>